<dbReference type="PANTHER" id="PTHR21063:SF4">
    <property type="entry name" value="CD48 ANTIGEN-RELATED"/>
    <property type="match status" value="1"/>
</dbReference>
<feature type="transmembrane region" description="Helical" evidence="2">
    <location>
        <begin position="365"/>
        <end position="389"/>
    </location>
</feature>
<feature type="domain" description="Ig-like" evidence="4">
    <location>
        <begin position="139"/>
        <end position="237"/>
    </location>
</feature>
<evidence type="ECO:0000313" key="6">
    <source>
        <dbReference type="Proteomes" id="UP001187343"/>
    </source>
</evidence>
<feature type="chain" id="PRO_5041730687" description="Ig-like domain-containing protein" evidence="3">
    <location>
        <begin position="23"/>
        <end position="454"/>
    </location>
</feature>
<dbReference type="Pfam" id="PF07686">
    <property type="entry name" value="V-set"/>
    <property type="match status" value="3"/>
</dbReference>
<keyword evidence="2" id="KW-0812">Transmembrane</keyword>
<dbReference type="SMART" id="SM00409">
    <property type="entry name" value="IG"/>
    <property type="match status" value="3"/>
</dbReference>
<evidence type="ECO:0000259" key="4">
    <source>
        <dbReference type="PROSITE" id="PS50835"/>
    </source>
</evidence>
<dbReference type="InterPro" id="IPR036179">
    <property type="entry name" value="Ig-like_dom_sf"/>
</dbReference>
<reference evidence="5" key="1">
    <citation type="submission" date="2023-08" db="EMBL/GenBank/DDBJ databases">
        <title>Chromosome-level Genome Assembly of mud carp (Cirrhinus molitorella).</title>
        <authorList>
            <person name="Liu H."/>
        </authorList>
    </citation>
    <scope>NUCLEOTIDE SEQUENCE</scope>
    <source>
        <strain evidence="5">Prfri</strain>
        <tissue evidence="5">Muscle</tissue>
    </source>
</reference>
<keyword evidence="6" id="KW-1185">Reference proteome</keyword>
<protein>
    <recommendedName>
        <fullName evidence="4">Ig-like domain-containing protein</fullName>
    </recommendedName>
</protein>
<name>A0AA88TVL3_9TELE</name>
<dbReference type="PANTHER" id="PTHR21063">
    <property type="entry name" value="LFA-3"/>
    <property type="match status" value="1"/>
</dbReference>
<dbReference type="InterPro" id="IPR013783">
    <property type="entry name" value="Ig-like_fold"/>
</dbReference>
<dbReference type="InterPro" id="IPR007110">
    <property type="entry name" value="Ig-like_dom"/>
</dbReference>
<dbReference type="Proteomes" id="UP001187343">
    <property type="component" value="Unassembled WGS sequence"/>
</dbReference>
<proteinExistence type="predicted"/>
<feature type="signal peptide" evidence="3">
    <location>
        <begin position="1"/>
        <end position="22"/>
    </location>
</feature>
<dbReference type="AlphaFoldDB" id="A0AA88TVL3"/>
<feature type="region of interest" description="Disordered" evidence="1">
    <location>
        <begin position="396"/>
        <end position="454"/>
    </location>
</feature>
<sequence length="454" mass="50485">MKMKLLFILSLLFGRLLDYGLSGVNTDDVSVSVMEGDSVTLNTSVKINLQEKIRWYFNGSRIAEITGDLSKMCADVQCNEGTERFRGRLELNNQTGSLTITNTRTTDSGKYQLKIISRNNSNSGKTFRVTFSGVSDVGPDVVSVFVMEGDSVTLNTEFNVNQQDRIRWYFNNNRIAQINRDHSETCTDCDQRFRNRLKLDHHTGSLTITNITNTDSGDYHLRISRNNSVNDEPFDFAVRCVFAAEREKMKRKLVEEGECVTLDPCEVKDPNDLMTWYFNDITIAKIKRDLRYICADDQFKERFRDRLKVNHQTGSLTITNTTATDSALYKLQINSSRFSILRSFSVTVIGATVTAISDPGPPLSAAAGICAAVIGSVIGVLLVAVGVIYHCHRKSTQATQNETRVTRSDHEHTIEMKDATNGTSSIIQSSAPLLPADNRTSANQDGAPSVANGT</sequence>
<keyword evidence="2" id="KW-0472">Membrane</keyword>
<feature type="compositionally biased region" description="Polar residues" evidence="1">
    <location>
        <begin position="420"/>
        <end position="431"/>
    </location>
</feature>
<evidence type="ECO:0000313" key="5">
    <source>
        <dbReference type="EMBL" id="KAK2906685.1"/>
    </source>
</evidence>
<evidence type="ECO:0000256" key="1">
    <source>
        <dbReference type="SAM" id="MobiDB-lite"/>
    </source>
</evidence>
<dbReference type="InterPro" id="IPR003599">
    <property type="entry name" value="Ig_sub"/>
</dbReference>
<keyword evidence="2" id="KW-1133">Transmembrane helix</keyword>
<keyword evidence="3" id="KW-0732">Signal</keyword>
<evidence type="ECO:0000256" key="2">
    <source>
        <dbReference type="SAM" id="Phobius"/>
    </source>
</evidence>
<feature type="compositionally biased region" description="Basic and acidic residues" evidence="1">
    <location>
        <begin position="404"/>
        <end position="418"/>
    </location>
</feature>
<feature type="compositionally biased region" description="Polar residues" evidence="1">
    <location>
        <begin position="438"/>
        <end position="454"/>
    </location>
</feature>
<gene>
    <name evidence="5" type="ORF">Q8A67_005670</name>
</gene>
<dbReference type="EMBL" id="JAUYZG010000005">
    <property type="protein sequence ID" value="KAK2906685.1"/>
    <property type="molecule type" value="Genomic_DNA"/>
</dbReference>
<organism evidence="5 6">
    <name type="scientific">Cirrhinus molitorella</name>
    <name type="common">mud carp</name>
    <dbReference type="NCBI Taxonomy" id="172907"/>
    <lineage>
        <taxon>Eukaryota</taxon>
        <taxon>Metazoa</taxon>
        <taxon>Chordata</taxon>
        <taxon>Craniata</taxon>
        <taxon>Vertebrata</taxon>
        <taxon>Euteleostomi</taxon>
        <taxon>Actinopterygii</taxon>
        <taxon>Neopterygii</taxon>
        <taxon>Teleostei</taxon>
        <taxon>Ostariophysi</taxon>
        <taxon>Cypriniformes</taxon>
        <taxon>Cyprinidae</taxon>
        <taxon>Labeoninae</taxon>
        <taxon>Labeonini</taxon>
        <taxon>Cirrhinus</taxon>
    </lineage>
</organism>
<dbReference type="InterPro" id="IPR013106">
    <property type="entry name" value="Ig_V-set"/>
</dbReference>
<dbReference type="PROSITE" id="PS50835">
    <property type="entry name" value="IG_LIKE"/>
    <property type="match status" value="1"/>
</dbReference>
<dbReference type="Gene3D" id="2.60.40.10">
    <property type="entry name" value="Immunoglobulins"/>
    <property type="match status" value="3"/>
</dbReference>
<accession>A0AA88TVL3</accession>
<comment type="caution">
    <text evidence="5">The sequence shown here is derived from an EMBL/GenBank/DDBJ whole genome shotgun (WGS) entry which is preliminary data.</text>
</comment>
<dbReference type="SUPFAM" id="SSF48726">
    <property type="entry name" value="Immunoglobulin"/>
    <property type="match status" value="3"/>
</dbReference>
<evidence type="ECO:0000256" key="3">
    <source>
        <dbReference type="SAM" id="SignalP"/>
    </source>
</evidence>